<evidence type="ECO:0000256" key="7">
    <source>
        <dbReference type="ARBA" id="ARBA00022840"/>
    </source>
</evidence>
<comment type="caution">
    <text evidence="13">The sequence shown here is derived from an EMBL/GenBank/DDBJ whole genome shotgun (WGS) entry which is preliminary data.</text>
</comment>
<dbReference type="FunFam" id="3.40.50.300:FF:000163">
    <property type="entry name" value="Multidrug resistance-associated protein member 4"/>
    <property type="match status" value="1"/>
</dbReference>
<gene>
    <name evidence="13" type="ORF">PPYR_08837</name>
</gene>
<dbReference type="InterPro" id="IPR027417">
    <property type="entry name" value="P-loop_NTPase"/>
</dbReference>
<feature type="domain" description="ABC transporter" evidence="11">
    <location>
        <begin position="121"/>
        <end position="341"/>
    </location>
</feature>
<evidence type="ECO:0000256" key="5">
    <source>
        <dbReference type="ARBA" id="ARBA00022737"/>
    </source>
</evidence>
<dbReference type="FunFam" id="3.40.50.300:FF:000973">
    <property type="entry name" value="Multidrug resistance-associated protein 4"/>
    <property type="match status" value="1"/>
</dbReference>
<keyword evidence="8 10" id="KW-1133">Transmembrane helix</keyword>
<evidence type="ECO:0000259" key="11">
    <source>
        <dbReference type="PROSITE" id="PS50893"/>
    </source>
</evidence>
<keyword evidence="9 10" id="KW-0472">Membrane</keyword>
<dbReference type="SMART" id="SM00382">
    <property type="entry name" value="AAA"/>
    <property type="match status" value="2"/>
</dbReference>
<keyword evidence="6" id="KW-0547">Nucleotide-binding</keyword>
<dbReference type="PROSITE" id="PS00211">
    <property type="entry name" value="ABC_TRANSPORTER_1"/>
    <property type="match status" value="2"/>
</dbReference>
<dbReference type="Gene3D" id="1.20.1560.10">
    <property type="entry name" value="ABC transporter type 1, transmembrane domain"/>
    <property type="match status" value="2"/>
</dbReference>
<feature type="domain" description="ABC transmembrane type-1" evidence="12">
    <location>
        <begin position="384"/>
        <end position="664"/>
    </location>
</feature>
<keyword evidence="14" id="KW-1185">Reference proteome</keyword>
<name>A0A5N4AKL2_PHOPY</name>
<organism evidence="13 14">
    <name type="scientific">Photinus pyralis</name>
    <name type="common">Common eastern firefly</name>
    <name type="synonym">Lampyris pyralis</name>
    <dbReference type="NCBI Taxonomy" id="7054"/>
    <lineage>
        <taxon>Eukaryota</taxon>
        <taxon>Metazoa</taxon>
        <taxon>Ecdysozoa</taxon>
        <taxon>Arthropoda</taxon>
        <taxon>Hexapoda</taxon>
        <taxon>Insecta</taxon>
        <taxon>Pterygota</taxon>
        <taxon>Neoptera</taxon>
        <taxon>Endopterygota</taxon>
        <taxon>Coleoptera</taxon>
        <taxon>Polyphaga</taxon>
        <taxon>Elateriformia</taxon>
        <taxon>Elateroidea</taxon>
        <taxon>Lampyridae</taxon>
        <taxon>Lampyrinae</taxon>
        <taxon>Photinus</taxon>
    </lineage>
</organism>
<dbReference type="SUPFAM" id="SSF52540">
    <property type="entry name" value="P-loop containing nucleoside triphosphate hydrolases"/>
    <property type="match status" value="2"/>
</dbReference>
<dbReference type="Gene3D" id="3.40.50.300">
    <property type="entry name" value="P-loop containing nucleotide triphosphate hydrolases"/>
    <property type="match status" value="2"/>
</dbReference>
<reference evidence="13 14" key="1">
    <citation type="journal article" date="2018" name="Elife">
        <title>Firefly genomes illuminate parallel origins of bioluminescence in beetles.</title>
        <authorList>
            <person name="Fallon T.R."/>
            <person name="Lower S.E."/>
            <person name="Chang C.H."/>
            <person name="Bessho-Uehara M."/>
            <person name="Martin G.J."/>
            <person name="Bewick A.J."/>
            <person name="Behringer M."/>
            <person name="Debat H.J."/>
            <person name="Wong I."/>
            <person name="Day J.C."/>
            <person name="Suvorov A."/>
            <person name="Silva C.J."/>
            <person name="Stanger-Hall K.F."/>
            <person name="Hall D.W."/>
            <person name="Schmitz R.J."/>
            <person name="Nelson D.R."/>
            <person name="Lewis S.M."/>
            <person name="Shigenobu S."/>
            <person name="Bybee S.M."/>
            <person name="Larracuente A.M."/>
            <person name="Oba Y."/>
            <person name="Weng J.K."/>
        </authorList>
    </citation>
    <scope>NUCLEOTIDE SEQUENCE [LARGE SCALE GENOMIC DNA]</scope>
    <source>
        <strain evidence="13">1611_PpyrPB1</strain>
        <tissue evidence="13">Whole body</tissue>
    </source>
</reference>
<dbReference type="InterPro" id="IPR044726">
    <property type="entry name" value="ABCC_6TM_D2"/>
</dbReference>
<dbReference type="AlphaFoldDB" id="A0A5N4AKL2"/>
<evidence type="ECO:0000256" key="9">
    <source>
        <dbReference type="ARBA" id="ARBA00023136"/>
    </source>
</evidence>
<dbReference type="CDD" id="cd03250">
    <property type="entry name" value="ABCC_MRP_domain1"/>
    <property type="match status" value="1"/>
</dbReference>
<dbReference type="PANTHER" id="PTHR24223">
    <property type="entry name" value="ATP-BINDING CASSETTE SUB-FAMILY C"/>
    <property type="match status" value="1"/>
</dbReference>
<evidence type="ECO:0000259" key="12">
    <source>
        <dbReference type="PROSITE" id="PS50929"/>
    </source>
</evidence>
<dbReference type="GO" id="GO:0016887">
    <property type="term" value="F:ATP hydrolysis activity"/>
    <property type="evidence" value="ECO:0007669"/>
    <property type="project" value="InterPro"/>
</dbReference>
<dbReference type="InParanoid" id="A0A5N4AKL2"/>
<dbReference type="SUPFAM" id="SSF90123">
    <property type="entry name" value="ABC transporter transmembrane region"/>
    <property type="match status" value="1"/>
</dbReference>
<dbReference type="Proteomes" id="UP000327044">
    <property type="component" value="Unassembled WGS sequence"/>
</dbReference>
<evidence type="ECO:0000256" key="4">
    <source>
        <dbReference type="ARBA" id="ARBA00022692"/>
    </source>
</evidence>
<keyword evidence="4 10" id="KW-0812">Transmembrane</keyword>
<dbReference type="GO" id="GO:0016020">
    <property type="term" value="C:membrane"/>
    <property type="evidence" value="ECO:0007669"/>
    <property type="project" value="UniProtKB-SubCell"/>
</dbReference>
<feature type="transmembrane region" description="Helical" evidence="10">
    <location>
        <begin position="522"/>
        <end position="542"/>
    </location>
</feature>
<evidence type="ECO:0000256" key="6">
    <source>
        <dbReference type="ARBA" id="ARBA00022741"/>
    </source>
</evidence>
<keyword evidence="7" id="KW-0067">ATP-binding</keyword>
<comment type="subcellular location">
    <subcellularLocation>
        <location evidence="1">Membrane</location>
        <topology evidence="1">Multi-pass membrane protein</topology>
    </subcellularLocation>
</comment>
<dbReference type="GO" id="GO:0005524">
    <property type="term" value="F:ATP binding"/>
    <property type="evidence" value="ECO:0007669"/>
    <property type="project" value="UniProtKB-KW"/>
</dbReference>
<keyword evidence="3" id="KW-0813">Transport</keyword>
<evidence type="ECO:0000313" key="14">
    <source>
        <dbReference type="Proteomes" id="UP000327044"/>
    </source>
</evidence>
<evidence type="ECO:0000256" key="2">
    <source>
        <dbReference type="ARBA" id="ARBA00009726"/>
    </source>
</evidence>
<evidence type="ECO:0008006" key="15">
    <source>
        <dbReference type="Google" id="ProtNLM"/>
    </source>
</evidence>
<accession>A0A5N4AKL2</accession>
<feature type="transmembrane region" description="Helical" evidence="10">
    <location>
        <begin position="498"/>
        <end position="516"/>
    </location>
</feature>
<dbReference type="PROSITE" id="PS50929">
    <property type="entry name" value="ABC_TM1F"/>
    <property type="match status" value="1"/>
</dbReference>
<dbReference type="PROSITE" id="PS50893">
    <property type="entry name" value="ABC_TRANSPORTER_2"/>
    <property type="match status" value="2"/>
</dbReference>
<dbReference type="InterPro" id="IPR036640">
    <property type="entry name" value="ABC1_TM_sf"/>
</dbReference>
<dbReference type="InterPro" id="IPR050173">
    <property type="entry name" value="ABC_transporter_C-like"/>
</dbReference>
<feature type="domain" description="ABC transporter" evidence="11">
    <location>
        <begin position="698"/>
        <end position="931"/>
    </location>
</feature>
<dbReference type="CDD" id="cd03244">
    <property type="entry name" value="ABCC_MRP_domain2"/>
    <property type="match status" value="1"/>
</dbReference>
<dbReference type="InterPro" id="IPR017871">
    <property type="entry name" value="ABC_transporter-like_CS"/>
</dbReference>
<dbReference type="Pfam" id="PF00664">
    <property type="entry name" value="ABC_membrane"/>
    <property type="match status" value="1"/>
</dbReference>
<dbReference type="InterPro" id="IPR003593">
    <property type="entry name" value="AAA+_ATPase"/>
</dbReference>
<evidence type="ECO:0000256" key="8">
    <source>
        <dbReference type="ARBA" id="ARBA00022989"/>
    </source>
</evidence>
<feature type="transmembrane region" description="Helical" evidence="10">
    <location>
        <begin position="424"/>
        <end position="446"/>
    </location>
</feature>
<evidence type="ECO:0000256" key="3">
    <source>
        <dbReference type="ARBA" id="ARBA00022448"/>
    </source>
</evidence>
<feature type="transmembrane region" description="Helical" evidence="10">
    <location>
        <begin position="31"/>
        <end position="53"/>
    </location>
</feature>
<dbReference type="FunFam" id="1.20.1560.10:FF:000014">
    <property type="entry name" value="Multidrug resistance-associated protein member 4"/>
    <property type="match status" value="1"/>
</dbReference>
<dbReference type="PANTHER" id="PTHR24223:SF456">
    <property type="entry name" value="MULTIDRUG RESISTANCE-ASSOCIATED PROTEIN LETHAL(2)03659"/>
    <property type="match status" value="1"/>
</dbReference>
<protein>
    <recommendedName>
        <fullName evidence="15">Multidrug resistance-associated protein lethal(2)03659</fullName>
    </recommendedName>
</protein>
<dbReference type="Pfam" id="PF00005">
    <property type="entry name" value="ABC_tran"/>
    <property type="match status" value="2"/>
</dbReference>
<proteinExistence type="inferred from homology"/>
<dbReference type="GO" id="GO:0140359">
    <property type="term" value="F:ABC-type transporter activity"/>
    <property type="evidence" value="ECO:0007669"/>
    <property type="project" value="InterPro"/>
</dbReference>
<dbReference type="InterPro" id="IPR003439">
    <property type="entry name" value="ABC_transporter-like_ATP-bd"/>
</dbReference>
<dbReference type="InterPro" id="IPR011527">
    <property type="entry name" value="ABC1_TM_dom"/>
</dbReference>
<evidence type="ECO:0000313" key="13">
    <source>
        <dbReference type="EMBL" id="KAB0797844.1"/>
    </source>
</evidence>
<dbReference type="EMBL" id="VVIM01000006">
    <property type="protein sequence ID" value="KAB0797844.1"/>
    <property type="molecule type" value="Genomic_DNA"/>
</dbReference>
<evidence type="ECO:0000256" key="1">
    <source>
        <dbReference type="ARBA" id="ARBA00004141"/>
    </source>
</evidence>
<keyword evidence="5" id="KW-0677">Repeat</keyword>
<dbReference type="CDD" id="cd18580">
    <property type="entry name" value="ABC_6TM_ABCC_D2"/>
    <property type="match status" value="1"/>
</dbReference>
<comment type="similarity">
    <text evidence="2">Belongs to the ABC transporter superfamily. ABCC family. Conjugate transporter (TC 3.A.1.208) subfamily.</text>
</comment>
<sequence length="944" mass="105868">MYVWEKPIQNLVTYVRRLECKWIRLLNFTKATYMTVDIILIPILLCTTIGVYVQHNEITAAKVFSLIVFYNSLRLPMAWFFPQALSLLAEALVSVDRISSFLINEEVNMQLTKNADKSVAVNITNGVAGWDEDVILRDINVTIKRGSLVAIMGQVGCGKSSLINVILKELPLTSGEILINGKISFASQEPWLFCGSVRDNILFGEEMDTARYNEVVRSCSLECDFNLLPFGDRTLVGGRGASLSGGQKARISLARAVYREADIYLLDEPFSAVDVRVGQQIYQEGIKSFLKRKTVILVTQQLQYLRDADQVIELDNGTLISSKQWKKKDTDDPQECFDAVTTAEVPTIDKVVEEIRSHSSVSRNVYVTYFAFGGNICHNAIMWAFLLLSQALMSGGSYYLAYWVNQVDYGSVTTKSVSDEEIHFYIYASITLACVIMTSFASYLFYALCLKSSKQLHDNMLNSILQAPMRFFNTNPQGQITNRFSQDTEIVDIQLPTVTLNALQLTLGMIASVVLVAYVNSWFLILVVAVSSCIYLIQAFCVKTIRNIKRMENITRSPVLEHISSSLQGLSTIRAFGAEEIVRREFDCHQNLHICCGEIFISTTQAFASLLDYTCAIYVVIVTITLTAFDNGILGGNFGLALTQCLQLTTILQWSVRQATDVETHMASTERIMEYKKIDHERNLGGRIPPRWPSNGEITFNNVCLKYSQQDLPVLKNLTFKIASKEKVGIVGRTGAGKSSIVSALFRFSHITGQILVDGVDTEQLNLKELRTKISIIPQNPVIFSGTLRRNLDPMQVIEDSKLWSALEDVELKDFFSGLPLGLDFVFEQGGLNVSVGQRQLICLARVILRKNKILVLDEATASIDRETDYLVQRAIRKRFADCTVISIAHRIETIMDCDRVMVMDAGELVEFDAPSVLLQNVNGHFYRTAQQACKGNKLARQQL</sequence>
<evidence type="ECO:0000256" key="10">
    <source>
        <dbReference type="SAM" id="Phobius"/>
    </source>
</evidence>